<evidence type="ECO:0000313" key="2">
    <source>
        <dbReference type="Proteomes" id="UP001149163"/>
    </source>
</evidence>
<reference evidence="1" key="2">
    <citation type="journal article" date="2023" name="IMA Fungus">
        <title>Comparative genomic study of the Penicillium genus elucidates a diverse pangenome and 15 lateral gene transfer events.</title>
        <authorList>
            <person name="Petersen C."/>
            <person name="Sorensen T."/>
            <person name="Nielsen M.R."/>
            <person name="Sondergaard T.E."/>
            <person name="Sorensen J.L."/>
            <person name="Fitzpatrick D.A."/>
            <person name="Frisvad J.C."/>
            <person name="Nielsen K.L."/>
        </authorList>
    </citation>
    <scope>NUCLEOTIDE SEQUENCE</scope>
    <source>
        <strain evidence="1">IBT 26290</strain>
    </source>
</reference>
<keyword evidence="2" id="KW-1185">Reference proteome</keyword>
<dbReference type="InterPro" id="IPR050587">
    <property type="entry name" value="GNT1/Glycosyltrans_8"/>
</dbReference>
<protein>
    <submittedName>
        <fullName evidence="1">Glucose N-acetyltransferase 1</fullName>
    </submittedName>
</protein>
<accession>A0A9W9HMN0</accession>
<evidence type="ECO:0000313" key="1">
    <source>
        <dbReference type="EMBL" id="KAJ5151435.1"/>
    </source>
</evidence>
<organism evidence="1 2">
    <name type="scientific">Penicillium canariense</name>
    <dbReference type="NCBI Taxonomy" id="189055"/>
    <lineage>
        <taxon>Eukaryota</taxon>
        <taxon>Fungi</taxon>
        <taxon>Dikarya</taxon>
        <taxon>Ascomycota</taxon>
        <taxon>Pezizomycotina</taxon>
        <taxon>Eurotiomycetes</taxon>
        <taxon>Eurotiomycetidae</taxon>
        <taxon>Eurotiales</taxon>
        <taxon>Aspergillaceae</taxon>
        <taxon>Penicillium</taxon>
    </lineage>
</organism>
<reference evidence="1" key="1">
    <citation type="submission" date="2022-11" db="EMBL/GenBank/DDBJ databases">
        <authorList>
            <person name="Petersen C."/>
        </authorList>
    </citation>
    <scope>NUCLEOTIDE SEQUENCE</scope>
    <source>
        <strain evidence="1">IBT 26290</strain>
    </source>
</reference>
<dbReference type="RefSeq" id="XP_056538768.1">
    <property type="nucleotide sequence ID" value="XM_056692811.1"/>
</dbReference>
<gene>
    <name evidence="1" type="ORF">N7482_010687</name>
</gene>
<dbReference type="GeneID" id="81431987"/>
<sequence length="384" mass="44728">MAIKSSAFPYRRGSNTSEKDFFDIPDEPILSVAKRQLRHVRTWVVVLVLFLLIKWMRRTPLPPLPLPHIHYDEVDWSRFAYTQYATSETYLCNCVMVFEALHRLGSRADRLLFYPKEWDLVIEDDTDRISQLLVLAKEQYNVQMVPVTIEGIMAESAGGGESSQSSWDTSTAKLYAFGVVQYDRVIHLDSDMMLLQPMDELFFLPPTTIAMPRAYWLLPETQTLSSLLAVIEPSYREFTYLKEAVKPAIFGQINITNSRYDMEILNSRYGDNALVLPHRQYGLISGEFRTKNHRRFLGTEHEQWNPDKVLAEAKFVHFSDWPLPKPWVMWPQEQLAALQPACNQNPGTPQESDCRDREVWKELYDQFRRKRKDVCKLLSFPAPI</sequence>
<dbReference type="SUPFAM" id="SSF53448">
    <property type="entry name" value="Nucleotide-diphospho-sugar transferases"/>
    <property type="match status" value="1"/>
</dbReference>
<dbReference type="Gene3D" id="3.90.550.10">
    <property type="entry name" value="Spore Coat Polysaccharide Biosynthesis Protein SpsA, Chain A"/>
    <property type="match status" value="1"/>
</dbReference>
<proteinExistence type="predicted"/>
<dbReference type="AlphaFoldDB" id="A0A9W9HMN0"/>
<dbReference type="EMBL" id="JAPQKN010000008">
    <property type="protein sequence ID" value="KAJ5151435.1"/>
    <property type="molecule type" value="Genomic_DNA"/>
</dbReference>
<dbReference type="InterPro" id="IPR029044">
    <property type="entry name" value="Nucleotide-diphossugar_trans"/>
</dbReference>
<comment type="caution">
    <text evidence="1">The sequence shown here is derived from an EMBL/GenBank/DDBJ whole genome shotgun (WGS) entry which is preliminary data.</text>
</comment>
<dbReference type="OrthoDB" id="2014201at2759"/>
<name>A0A9W9HMN0_9EURO</name>
<dbReference type="PANTHER" id="PTHR11183">
    <property type="entry name" value="GLYCOGENIN SUBFAMILY MEMBER"/>
    <property type="match status" value="1"/>
</dbReference>
<dbReference type="Proteomes" id="UP001149163">
    <property type="component" value="Unassembled WGS sequence"/>
</dbReference>